<accession>A0A0E1W101</accession>
<sequence>MRKGRRVAPPRVPIAIRLESRDVTKASRGCAHEGFFACGGAPGVFDAAAHGRTDARMRDRSTRPACSVRLGCSARPARPVRLARHAGGFRMQPIVHSAREPAPRAETPPFFPKPMARRRDMSDDACPVARAVDAVGDRWSLLIVRDAFDGVRRFSEFQRNLGIARNMLADRLKTLVEAGVLAAAPASDGSAHHEYVLTDKGRALFPVVVALRQWGESQLFGAGEPHSRLVERRSGLPVAPMSPRTQSDRALRPEDAVVDKRGADDAAT</sequence>
<feature type="domain" description="HTH hxlR-type" evidence="5">
    <location>
        <begin position="126"/>
        <end position="223"/>
    </location>
</feature>
<dbReference type="InterPro" id="IPR036390">
    <property type="entry name" value="WH_DNA-bd_sf"/>
</dbReference>
<dbReference type="Proteomes" id="UP000001812">
    <property type="component" value="Chromosome I"/>
</dbReference>
<name>A0A0E1W101_BURPE</name>
<reference evidence="6" key="1">
    <citation type="submission" date="2009-05" db="EMBL/GenBank/DDBJ databases">
        <authorList>
            <person name="Harkins D.M."/>
            <person name="DeShazer D."/>
            <person name="Woods D.E."/>
            <person name="Brinkac L.M."/>
            <person name="Brown K.A."/>
            <person name="Hung G.C."/>
            <person name="Tuanyok A."/>
            <person name="Zhang B."/>
            <person name="Nierman W.C."/>
        </authorList>
    </citation>
    <scope>NUCLEOTIDE SEQUENCE [LARGE SCALE GENOMIC DNA]</scope>
    <source>
        <strain evidence="6">1710a</strain>
    </source>
</reference>
<keyword evidence="3" id="KW-0804">Transcription</keyword>
<dbReference type="PANTHER" id="PTHR33204">
    <property type="entry name" value="TRANSCRIPTIONAL REGULATOR, MARR FAMILY"/>
    <property type="match status" value="1"/>
</dbReference>
<evidence type="ECO:0000259" key="5">
    <source>
        <dbReference type="PROSITE" id="PS51118"/>
    </source>
</evidence>
<dbReference type="Gene3D" id="1.10.10.10">
    <property type="entry name" value="Winged helix-like DNA-binding domain superfamily/Winged helix DNA-binding domain"/>
    <property type="match status" value="1"/>
</dbReference>
<dbReference type="SUPFAM" id="SSF46785">
    <property type="entry name" value="Winged helix' DNA-binding domain"/>
    <property type="match status" value="1"/>
</dbReference>
<dbReference type="InterPro" id="IPR036388">
    <property type="entry name" value="WH-like_DNA-bd_sf"/>
</dbReference>
<dbReference type="InterPro" id="IPR002577">
    <property type="entry name" value="HTH_HxlR"/>
</dbReference>
<dbReference type="Pfam" id="PF01638">
    <property type="entry name" value="HxlR"/>
    <property type="match status" value="1"/>
</dbReference>
<dbReference type="PROSITE" id="PS51118">
    <property type="entry name" value="HTH_HXLR"/>
    <property type="match status" value="1"/>
</dbReference>
<evidence type="ECO:0000256" key="4">
    <source>
        <dbReference type="SAM" id="MobiDB-lite"/>
    </source>
</evidence>
<evidence type="ECO:0000256" key="1">
    <source>
        <dbReference type="ARBA" id="ARBA00023015"/>
    </source>
</evidence>
<dbReference type="GO" id="GO:0003677">
    <property type="term" value="F:DNA binding"/>
    <property type="evidence" value="ECO:0007669"/>
    <property type="project" value="UniProtKB-KW"/>
</dbReference>
<evidence type="ECO:0000256" key="2">
    <source>
        <dbReference type="ARBA" id="ARBA00023125"/>
    </source>
</evidence>
<gene>
    <name evidence="6" type="ORF">BURPS1710A_3847</name>
</gene>
<dbReference type="PANTHER" id="PTHR33204:SF18">
    <property type="entry name" value="TRANSCRIPTIONAL REGULATORY PROTEIN"/>
    <property type="match status" value="1"/>
</dbReference>
<keyword evidence="1" id="KW-0805">Transcription regulation</keyword>
<proteinExistence type="predicted"/>
<evidence type="ECO:0000256" key="3">
    <source>
        <dbReference type="ARBA" id="ARBA00023163"/>
    </source>
</evidence>
<keyword evidence="2" id="KW-0238">DNA-binding</keyword>
<dbReference type="AlphaFoldDB" id="A0A0E1W101"/>
<dbReference type="EMBL" id="CM000832">
    <property type="protein sequence ID" value="EET06875.1"/>
    <property type="molecule type" value="Genomic_DNA"/>
</dbReference>
<feature type="compositionally biased region" description="Basic and acidic residues" evidence="4">
    <location>
        <begin position="246"/>
        <end position="268"/>
    </location>
</feature>
<organism evidence="6">
    <name type="scientific">Burkholderia pseudomallei 1710a</name>
    <dbReference type="NCBI Taxonomy" id="320371"/>
    <lineage>
        <taxon>Bacteria</taxon>
        <taxon>Pseudomonadati</taxon>
        <taxon>Pseudomonadota</taxon>
        <taxon>Betaproteobacteria</taxon>
        <taxon>Burkholderiales</taxon>
        <taxon>Burkholderiaceae</taxon>
        <taxon>Burkholderia</taxon>
        <taxon>pseudomallei group</taxon>
    </lineage>
</organism>
<evidence type="ECO:0000313" key="6">
    <source>
        <dbReference type="EMBL" id="EET06875.1"/>
    </source>
</evidence>
<protein>
    <submittedName>
        <fullName evidence="6">Putative transcriptional regulator</fullName>
    </submittedName>
</protein>
<dbReference type="HOGENOM" id="CLU_1150162_0_0_4"/>
<feature type="region of interest" description="Disordered" evidence="4">
    <location>
        <begin position="231"/>
        <end position="268"/>
    </location>
</feature>